<accession>A0A6G1HVV4</accession>
<feature type="compositionally biased region" description="Pro residues" evidence="1">
    <location>
        <begin position="38"/>
        <end position="47"/>
    </location>
</feature>
<feature type="compositionally biased region" description="Polar residues" evidence="1">
    <location>
        <begin position="331"/>
        <end position="353"/>
    </location>
</feature>
<dbReference type="Proteomes" id="UP000799640">
    <property type="component" value="Unassembled WGS sequence"/>
</dbReference>
<evidence type="ECO:0000313" key="3">
    <source>
        <dbReference type="Proteomes" id="UP000799640"/>
    </source>
</evidence>
<feature type="compositionally biased region" description="Low complexity" evidence="1">
    <location>
        <begin position="48"/>
        <end position="57"/>
    </location>
</feature>
<organism evidence="2 3">
    <name type="scientific">Trichodelitschia bisporula</name>
    <dbReference type="NCBI Taxonomy" id="703511"/>
    <lineage>
        <taxon>Eukaryota</taxon>
        <taxon>Fungi</taxon>
        <taxon>Dikarya</taxon>
        <taxon>Ascomycota</taxon>
        <taxon>Pezizomycotina</taxon>
        <taxon>Dothideomycetes</taxon>
        <taxon>Dothideomycetes incertae sedis</taxon>
        <taxon>Phaeotrichales</taxon>
        <taxon>Phaeotrichaceae</taxon>
        <taxon>Trichodelitschia</taxon>
    </lineage>
</organism>
<feature type="compositionally biased region" description="Basic residues" evidence="1">
    <location>
        <begin position="95"/>
        <end position="105"/>
    </location>
</feature>
<protein>
    <submittedName>
        <fullName evidence="2">Uncharacterized protein</fullName>
    </submittedName>
</protein>
<proteinExistence type="predicted"/>
<evidence type="ECO:0000256" key="1">
    <source>
        <dbReference type="SAM" id="MobiDB-lite"/>
    </source>
</evidence>
<dbReference type="AlphaFoldDB" id="A0A6G1HVV4"/>
<evidence type="ECO:0000313" key="2">
    <source>
        <dbReference type="EMBL" id="KAF2399996.1"/>
    </source>
</evidence>
<feature type="compositionally biased region" description="Basic and acidic residues" evidence="1">
    <location>
        <begin position="237"/>
        <end position="252"/>
    </location>
</feature>
<keyword evidence="3" id="KW-1185">Reference proteome</keyword>
<feature type="compositionally biased region" description="Polar residues" evidence="1">
    <location>
        <begin position="378"/>
        <end position="396"/>
    </location>
</feature>
<name>A0A6G1HVV4_9PEZI</name>
<dbReference type="OrthoDB" id="5397087at2759"/>
<feature type="compositionally biased region" description="Low complexity" evidence="1">
    <location>
        <begin position="263"/>
        <end position="302"/>
    </location>
</feature>
<dbReference type="EMBL" id="ML996696">
    <property type="protein sequence ID" value="KAF2399996.1"/>
    <property type="molecule type" value="Genomic_DNA"/>
</dbReference>
<gene>
    <name evidence="2" type="ORF">EJ06DRAFT_42307</name>
</gene>
<sequence length="514" mass="55282">MAHNSEYTLPARAAMPASRFSSMTTPLPEPDTSLTAPTPTPRRPSIPSPASAPTTAPSKRRESRPSRGTKRQTPPADDAADADGEGDKDTGPAAKKPKGKSKKKKAAGDDDSAPRDDEAERRKKLENSERAYVAASRRSDRSIEARLESAREASRIHKQRCGRGLKITEEAVVNEEQYLSEDDGATLQARMTSWLAVTYGTRAYVDYVLHGGGGAANAWADQPAAFFQYQPPPQVRGSRDEGKKAEEERGTTPRESAGQQYNSPAAASTPQPQTQAQSRPQTHVQQQAQPQTYAQQQSYPQPEHYSPASYTPAYRSPAPRHASSGYPTPVAQHSNMATPVPQHSNITTPTSATAGPGQGPYEPAPQYHNAAPAPYQKQEAQGQGQSYQTSLQQSDPHAQHPEQHNGGYWGHQGYSHPLTPQLPLNAMQFTSQTAGVDRPADLKLKTYSAAPHSVTGVEDQSGKTWAAPGGAGLGVQWDGQGGGVQLTPGSILSQIAGDFNEGLSWDDWVGDWTI</sequence>
<feature type="region of interest" description="Disordered" evidence="1">
    <location>
        <begin position="1"/>
        <end position="143"/>
    </location>
</feature>
<feature type="compositionally biased region" description="Polar residues" evidence="1">
    <location>
        <begin position="253"/>
        <end position="262"/>
    </location>
</feature>
<reference evidence="2" key="1">
    <citation type="journal article" date="2020" name="Stud. Mycol.">
        <title>101 Dothideomycetes genomes: a test case for predicting lifestyles and emergence of pathogens.</title>
        <authorList>
            <person name="Haridas S."/>
            <person name="Albert R."/>
            <person name="Binder M."/>
            <person name="Bloem J."/>
            <person name="Labutti K."/>
            <person name="Salamov A."/>
            <person name="Andreopoulos B."/>
            <person name="Baker S."/>
            <person name="Barry K."/>
            <person name="Bills G."/>
            <person name="Bluhm B."/>
            <person name="Cannon C."/>
            <person name="Castanera R."/>
            <person name="Culley D."/>
            <person name="Daum C."/>
            <person name="Ezra D."/>
            <person name="Gonzalez J."/>
            <person name="Henrissat B."/>
            <person name="Kuo A."/>
            <person name="Liang C."/>
            <person name="Lipzen A."/>
            <person name="Lutzoni F."/>
            <person name="Magnuson J."/>
            <person name="Mondo S."/>
            <person name="Nolan M."/>
            <person name="Ohm R."/>
            <person name="Pangilinan J."/>
            <person name="Park H.-J."/>
            <person name="Ramirez L."/>
            <person name="Alfaro M."/>
            <person name="Sun H."/>
            <person name="Tritt A."/>
            <person name="Yoshinaga Y."/>
            <person name="Zwiers L.-H."/>
            <person name="Turgeon B."/>
            <person name="Goodwin S."/>
            <person name="Spatafora J."/>
            <person name="Crous P."/>
            <person name="Grigoriev I."/>
        </authorList>
    </citation>
    <scope>NUCLEOTIDE SEQUENCE</scope>
    <source>
        <strain evidence="2">CBS 262.69</strain>
    </source>
</reference>
<feature type="compositionally biased region" description="Basic and acidic residues" evidence="1">
    <location>
        <begin position="106"/>
        <end position="129"/>
    </location>
</feature>
<feature type="region of interest" description="Disordered" evidence="1">
    <location>
        <begin position="229"/>
        <end position="420"/>
    </location>
</feature>